<organism evidence="1 2">
    <name type="scientific">Rangifer tarandus platyrhynchus</name>
    <name type="common">Svalbard reindeer</name>
    <dbReference type="NCBI Taxonomy" id="3082113"/>
    <lineage>
        <taxon>Eukaryota</taxon>
        <taxon>Metazoa</taxon>
        <taxon>Chordata</taxon>
        <taxon>Craniata</taxon>
        <taxon>Vertebrata</taxon>
        <taxon>Euteleostomi</taxon>
        <taxon>Mammalia</taxon>
        <taxon>Eutheria</taxon>
        <taxon>Laurasiatheria</taxon>
        <taxon>Artiodactyla</taxon>
        <taxon>Ruminantia</taxon>
        <taxon>Pecora</taxon>
        <taxon>Cervidae</taxon>
        <taxon>Odocoileinae</taxon>
        <taxon>Rangifer</taxon>
    </lineage>
</organism>
<reference evidence="1" key="1">
    <citation type="submission" date="2023-04" db="EMBL/GenBank/DDBJ databases">
        <authorList>
            <consortium name="ELIXIR-Norway"/>
        </authorList>
    </citation>
    <scope>NUCLEOTIDE SEQUENCE [LARGE SCALE GENOMIC DNA]</scope>
</reference>
<sequence length="102" mass="11151">MTVDLDLGHLTKAVFVSSLHCRGTLMVHPFLTFKLKKKNLVLRTRLHCLCNQVDALCRCSLEGLTGLAVCSALQLSKQRQTYSGAVCPKTAAPVMNTGRSPH</sequence>
<gene>
    <name evidence="1" type="ORF">MRATA1EN1_LOCUS20607</name>
</gene>
<dbReference type="EMBL" id="OX459967">
    <property type="protein sequence ID" value="CAI9171645.1"/>
    <property type="molecule type" value="Genomic_DNA"/>
</dbReference>
<name>A0ABN8ZCM8_RANTA</name>
<dbReference type="Proteomes" id="UP001176941">
    <property type="component" value="Chromosome 31"/>
</dbReference>
<keyword evidence="2" id="KW-1185">Reference proteome</keyword>
<proteinExistence type="predicted"/>
<evidence type="ECO:0000313" key="2">
    <source>
        <dbReference type="Proteomes" id="UP001176941"/>
    </source>
</evidence>
<protein>
    <submittedName>
        <fullName evidence="1">Uncharacterized protein</fullName>
    </submittedName>
</protein>
<evidence type="ECO:0000313" key="1">
    <source>
        <dbReference type="EMBL" id="CAI9171645.1"/>
    </source>
</evidence>
<accession>A0ABN8ZCM8</accession>